<evidence type="ECO:0000313" key="11">
    <source>
        <dbReference type="EMBL" id="MBL0389341.1"/>
    </source>
</evidence>
<gene>
    <name evidence="10 11" type="primary">crcB</name>
    <name evidence="10" type="synonym">fluC</name>
    <name evidence="11" type="ORF">JJB07_22370</name>
</gene>
<feature type="binding site" evidence="10">
    <location>
        <position position="72"/>
    </location>
    <ligand>
        <name>Na(+)</name>
        <dbReference type="ChEBI" id="CHEBI:29101"/>
        <note>structural</note>
    </ligand>
</feature>
<keyword evidence="10" id="KW-0406">Ion transport</keyword>
<keyword evidence="12" id="KW-1185">Reference proteome</keyword>
<evidence type="ECO:0000256" key="6">
    <source>
        <dbReference type="ARBA" id="ARBA00023303"/>
    </source>
</evidence>
<organism evidence="11 12">
    <name type="scientific">Tumebacillus amylolyticus</name>
    <dbReference type="NCBI Taxonomy" id="2801339"/>
    <lineage>
        <taxon>Bacteria</taxon>
        <taxon>Bacillati</taxon>
        <taxon>Bacillota</taxon>
        <taxon>Bacilli</taxon>
        <taxon>Bacillales</taxon>
        <taxon>Alicyclobacillaceae</taxon>
        <taxon>Tumebacillus</taxon>
    </lineage>
</organism>
<keyword evidence="10" id="KW-0915">Sodium</keyword>
<feature type="transmembrane region" description="Helical" evidence="10">
    <location>
        <begin position="6"/>
        <end position="25"/>
    </location>
</feature>
<name>A0ABS1JGE4_9BACL</name>
<comment type="function">
    <text evidence="9 10">Fluoride-specific ion channel. Important for reducing fluoride concentration in the cell, thus reducing its toxicity.</text>
</comment>
<evidence type="ECO:0000256" key="4">
    <source>
        <dbReference type="ARBA" id="ARBA00022989"/>
    </source>
</evidence>
<comment type="activity regulation">
    <text evidence="10">Na(+) is not transported, but it plays an essential structural role and its presence is essential for fluoride channel function.</text>
</comment>
<evidence type="ECO:0000256" key="3">
    <source>
        <dbReference type="ARBA" id="ARBA00022692"/>
    </source>
</evidence>
<dbReference type="InterPro" id="IPR003691">
    <property type="entry name" value="FluC"/>
</dbReference>
<dbReference type="EMBL" id="JAEQNB010000010">
    <property type="protein sequence ID" value="MBL0389341.1"/>
    <property type="molecule type" value="Genomic_DNA"/>
</dbReference>
<evidence type="ECO:0000256" key="5">
    <source>
        <dbReference type="ARBA" id="ARBA00023136"/>
    </source>
</evidence>
<dbReference type="PANTHER" id="PTHR28259">
    <property type="entry name" value="FLUORIDE EXPORT PROTEIN 1-RELATED"/>
    <property type="match status" value="1"/>
</dbReference>
<proteinExistence type="inferred from homology"/>
<sequence length="118" mass="12228">MGAFWVLLGGCVGAPLRFGVSRFVGKRWKGGFPLGTFLINVAGSVCLGALYGAELSPTATLLFGTGLLGAFTTFSTFGVEAVGLVEKKKPVLAVLYVLSSALFGLLGAYLGQAWYTGL</sequence>
<evidence type="ECO:0000256" key="9">
    <source>
        <dbReference type="ARBA" id="ARBA00049940"/>
    </source>
</evidence>
<comment type="subcellular location">
    <subcellularLocation>
        <location evidence="1 10">Cell membrane</location>
        <topology evidence="1 10">Multi-pass membrane protein</topology>
    </subcellularLocation>
</comment>
<evidence type="ECO:0000256" key="8">
    <source>
        <dbReference type="ARBA" id="ARBA00035585"/>
    </source>
</evidence>
<keyword evidence="4 10" id="KW-1133">Transmembrane helix</keyword>
<comment type="similarity">
    <text evidence="7 10">Belongs to the fluoride channel Fluc/FEX (TC 1.A.43) family.</text>
</comment>
<dbReference type="NCBIfam" id="TIGR00494">
    <property type="entry name" value="crcB"/>
    <property type="match status" value="1"/>
</dbReference>
<evidence type="ECO:0000256" key="2">
    <source>
        <dbReference type="ARBA" id="ARBA00022475"/>
    </source>
</evidence>
<evidence type="ECO:0000256" key="1">
    <source>
        <dbReference type="ARBA" id="ARBA00004651"/>
    </source>
</evidence>
<dbReference type="Pfam" id="PF02537">
    <property type="entry name" value="CRCB"/>
    <property type="match status" value="1"/>
</dbReference>
<keyword evidence="10" id="KW-0479">Metal-binding</keyword>
<feature type="transmembrane region" description="Helical" evidence="10">
    <location>
        <begin position="59"/>
        <end position="79"/>
    </location>
</feature>
<keyword evidence="2 10" id="KW-1003">Cell membrane</keyword>
<keyword evidence="5 10" id="KW-0472">Membrane</keyword>
<reference evidence="11 12" key="1">
    <citation type="submission" date="2021-01" db="EMBL/GenBank/DDBJ databases">
        <title>Tumebacillus sp. strain ITR2 16S ribosomal RNA gene Genome sequencing and assembly.</title>
        <authorList>
            <person name="Kang M."/>
        </authorList>
    </citation>
    <scope>NUCLEOTIDE SEQUENCE [LARGE SCALE GENOMIC DNA]</scope>
    <source>
        <strain evidence="11 12">ITR2</strain>
    </source>
</reference>
<dbReference type="RefSeq" id="WP_201638336.1">
    <property type="nucleotide sequence ID" value="NZ_JAEQNB010000010.1"/>
</dbReference>
<protein>
    <recommendedName>
        <fullName evidence="10">Fluoride-specific ion channel FluC</fullName>
    </recommendedName>
</protein>
<comment type="caution">
    <text evidence="11">The sequence shown here is derived from an EMBL/GenBank/DDBJ whole genome shotgun (WGS) entry which is preliminary data.</text>
</comment>
<dbReference type="PANTHER" id="PTHR28259:SF1">
    <property type="entry name" value="FLUORIDE EXPORT PROTEIN 1-RELATED"/>
    <property type="match status" value="1"/>
</dbReference>
<evidence type="ECO:0000256" key="10">
    <source>
        <dbReference type="HAMAP-Rule" id="MF_00454"/>
    </source>
</evidence>
<keyword evidence="3 10" id="KW-0812">Transmembrane</keyword>
<evidence type="ECO:0000256" key="7">
    <source>
        <dbReference type="ARBA" id="ARBA00035120"/>
    </source>
</evidence>
<evidence type="ECO:0000313" key="12">
    <source>
        <dbReference type="Proteomes" id="UP000602284"/>
    </source>
</evidence>
<dbReference type="HAMAP" id="MF_00454">
    <property type="entry name" value="FluC"/>
    <property type="match status" value="1"/>
</dbReference>
<feature type="transmembrane region" description="Helical" evidence="10">
    <location>
        <begin position="91"/>
        <end position="115"/>
    </location>
</feature>
<feature type="binding site" evidence="10">
    <location>
        <position position="69"/>
    </location>
    <ligand>
        <name>Na(+)</name>
        <dbReference type="ChEBI" id="CHEBI:29101"/>
        <note>structural</note>
    </ligand>
</feature>
<keyword evidence="10" id="KW-0813">Transport</keyword>
<feature type="transmembrane region" description="Helical" evidence="10">
    <location>
        <begin position="32"/>
        <end position="53"/>
    </location>
</feature>
<comment type="catalytic activity">
    <reaction evidence="8">
        <text>fluoride(in) = fluoride(out)</text>
        <dbReference type="Rhea" id="RHEA:76159"/>
        <dbReference type="ChEBI" id="CHEBI:17051"/>
    </reaction>
    <physiologicalReaction direction="left-to-right" evidence="8">
        <dbReference type="Rhea" id="RHEA:76160"/>
    </physiologicalReaction>
</comment>
<keyword evidence="6 10" id="KW-0407">Ion channel</keyword>
<accession>A0ABS1JGE4</accession>
<dbReference type="Proteomes" id="UP000602284">
    <property type="component" value="Unassembled WGS sequence"/>
</dbReference>